<dbReference type="Proteomes" id="UP001200145">
    <property type="component" value="Unassembled WGS sequence"/>
</dbReference>
<accession>A0ABS9BF22</accession>
<evidence type="ECO:0000313" key="2">
    <source>
        <dbReference type="Proteomes" id="UP001200145"/>
    </source>
</evidence>
<dbReference type="SUPFAM" id="SSF52096">
    <property type="entry name" value="ClpP/crotonase"/>
    <property type="match status" value="1"/>
</dbReference>
<dbReference type="RefSeq" id="WP_234864731.1">
    <property type="nucleotide sequence ID" value="NZ_JAKEVY010000002.1"/>
</dbReference>
<comment type="caution">
    <text evidence="1">The sequence shown here is derived from an EMBL/GenBank/DDBJ whole genome shotgun (WGS) entry which is preliminary data.</text>
</comment>
<proteinExistence type="predicted"/>
<keyword evidence="2" id="KW-1185">Reference proteome</keyword>
<dbReference type="EMBL" id="JAKEVY010000002">
    <property type="protein sequence ID" value="MCF1714197.1"/>
    <property type="molecule type" value="Genomic_DNA"/>
</dbReference>
<gene>
    <name evidence="1" type="ORF">L0U88_06115</name>
</gene>
<dbReference type="Pfam" id="PF01972">
    <property type="entry name" value="SDH_protease"/>
    <property type="match status" value="1"/>
</dbReference>
<reference evidence="1 2" key="1">
    <citation type="submission" date="2022-01" db="EMBL/GenBank/DDBJ databases">
        <title>Flavihumibacter sp. nov., isolated from sediment of a river.</title>
        <authorList>
            <person name="Liu H."/>
        </authorList>
    </citation>
    <scope>NUCLEOTIDE SEQUENCE [LARGE SCALE GENOMIC DNA]</scope>
    <source>
        <strain evidence="1 2">RY-1</strain>
    </source>
</reference>
<evidence type="ECO:0000313" key="1">
    <source>
        <dbReference type="EMBL" id="MCF1714197.1"/>
    </source>
</evidence>
<sequence>MKPIFDSTLHEILNERLDKLEKHLHADVIFYYGPIADSLEKPFRDFIEDLKSDEIKNDTLCIMLNTPGGSAETVEKLVKITRHHYKEVFFIIPDSAYSAGTIFCMSGDKIFMDYSSSLGPIDPQVFNGTTWVPALGYLDKVEELIEKSINNRLSQAELVMLTQQDLAMLRRHEQARDLTVALLKEWLVKYKFKNWNFHRTNPLKKGQPVTQDEKEKRATEIARDLGNNKIWHSHGRSIGLFALKNILKLEIEDYSNDLILKPLIRQYNDLICQYILRSGSEVFLHSRKFI</sequence>
<dbReference type="PANTHER" id="PTHR35984:SF1">
    <property type="entry name" value="PERIPLASMIC SERINE PROTEASE"/>
    <property type="match status" value="1"/>
</dbReference>
<dbReference type="PANTHER" id="PTHR35984">
    <property type="entry name" value="PERIPLASMIC SERINE PROTEASE"/>
    <property type="match status" value="1"/>
</dbReference>
<dbReference type="Gene3D" id="3.90.226.10">
    <property type="entry name" value="2-enoyl-CoA Hydratase, Chain A, domain 1"/>
    <property type="match status" value="1"/>
</dbReference>
<dbReference type="InterPro" id="IPR002825">
    <property type="entry name" value="Pept_S49_ser-pept_pro"/>
</dbReference>
<dbReference type="InterPro" id="IPR029045">
    <property type="entry name" value="ClpP/crotonase-like_dom_sf"/>
</dbReference>
<protein>
    <submittedName>
        <fullName evidence="1">Serine dehydrogenasease</fullName>
    </submittedName>
</protein>
<name>A0ABS9BF22_9BACT</name>
<organism evidence="1 2">
    <name type="scientific">Flavihumibacter fluminis</name>
    <dbReference type="NCBI Taxonomy" id="2909236"/>
    <lineage>
        <taxon>Bacteria</taxon>
        <taxon>Pseudomonadati</taxon>
        <taxon>Bacteroidota</taxon>
        <taxon>Chitinophagia</taxon>
        <taxon>Chitinophagales</taxon>
        <taxon>Chitinophagaceae</taxon>
        <taxon>Flavihumibacter</taxon>
    </lineage>
</organism>